<reference evidence="2" key="1">
    <citation type="submission" date="2018-05" db="EMBL/GenBank/DDBJ databases">
        <authorList>
            <person name="Lanie J.A."/>
            <person name="Ng W.-L."/>
            <person name="Kazmierczak K.M."/>
            <person name="Andrzejewski T.M."/>
            <person name="Davidsen T.M."/>
            <person name="Wayne K.J."/>
            <person name="Tettelin H."/>
            <person name="Glass J.I."/>
            <person name="Rusch D."/>
            <person name="Podicherti R."/>
            <person name="Tsui H.-C.T."/>
            <person name="Winkler M.E."/>
        </authorList>
    </citation>
    <scope>NUCLEOTIDE SEQUENCE</scope>
</reference>
<evidence type="ECO:0000256" key="1">
    <source>
        <dbReference type="ARBA" id="ARBA00006484"/>
    </source>
</evidence>
<name>A0A381SJT2_9ZZZZ</name>
<dbReference type="InterPro" id="IPR002347">
    <property type="entry name" value="SDR_fam"/>
</dbReference>
<evidence type="ECO:0000313" key="2">
    <source>
        <dbReference type="EMBL" id="SVA03601.1"/>
    </source>
</evidence>
<dbReference type="InterPro" id="IPR036291">
    <property type="entry name" value="NAD(P)-bd_dom_sf"/>
</dbReference>
<dbReference type="AlphaFoldDB" id="A0A381SJT2"/>
<proteinExistence type="inferred from homology"/>
<dbReference type="PRINTS" id="PR00081">
    <property type="entry name" value="GDHRDH"/>
</dbReference>
<evidence type="ECO:0008006" key="3">
    <source>
        <dbReference type="Google" id="ProtNLM"/>
    </source>
</evidence>
<dbReference type="Pfam" id="PF13561">
    <property type="entry name" value="adh_short_C2"/>
    <property type="match status" value="1"/>
</dbReference>
<dbReference type="PANTHER" id="PTHR42879:SF6">
    <property type="entry name" value="NADPH-DEPENDENT REDUCTASE BACG"/>
    <property type="match status" value="1"/>
</dbReference>
<sequence length="264" mass="27530">MELSISGKKAIITGGSKGIGKAIAKELAKEGVDLGLCARNESDLIATSEEITSNYNVKVFTAVADTRDDNSISMFIDGAASALGGLDILINNAAAPGGLVMGPLDQADPLELIDDIDTKVVGYLRSTKRSVPYMKKAQWGRIINIGGLAARSGGAISGLRNLALVHLTKTLSNELGQFGITANIIHPGATRTERTQPMQENIANAQGLTVEDIEKKATESIDIKRMVEAEEIAYLAVFLCSPRASAITGESIAAGGGVGSAVFS</sequence>
<dbReference type="InterPro" id="IPR050259">
    <property type="entry name" value="SDR"/>
</dbReference>
<gene>
    <name evidence="2" type="ORF">METZ01_LOCUS56455</name>
</gene>
<organism evidence="2">
    <name type="scientific">marine metagenome</name>
    <dbReference type="NCBI Taxonomy" id="408172"/>
    <lineage>
        <taxon>unclassified sequences</taxon>
        <taxon>metagenomes</taxon>
        <taxon>ecological metagenomes</taxon>
    </lineage>
</organism>
<dbReference type="EMBL" id="UINC01003128">
    <property type="protein sequence ID" value="SVA03601.1"/>
    <property type="molecule type" value="Genomic_DNA"/>
</dbReference>
<protein>
    <recommendedName>
        <fullName evidence="3">Short-chain dehydrogenase</fullName>
    </recommendedName>
</protein>
<accession>A0A381SJT2</accession>
<comment type="similarity">
    <text evidence="1">Belongs to the short-chain dehydrogenases/reductases (SDR) family.</text>
</comment>
<dbReference type="PANTHER" id="PTHR42879">
    <property type="entry name" value="3-OXOACYL-(ACYL-CARRIER-PROTEIN) REDUCTASE"/>
    <property type="match status" value="1"/>
</dbReference>
<dbReference type="Gene3D" id="3.40.50.720">
    <property type="entry name" value="NAD(P)-binding Rossmann-like Domain"/>
    <property type="match status" value="1"/>
</dbReference>
<dbReference type="SUPFAM" id="SSF51735">
    <property type="entry name" value="NAD(P)-binding Rossmann-fold domains"/>
    <property type="match status" value="1"/>
</dbReference>